<comment type="caution">
    <text evidence="1">The sequence shown here is derived from an EMBL/GenBank/DDBJ whole genome shotgun (WGS) entry which is preliminary data.</text>
</comment>
<accession>A0A1F7GCV5</accession>
<reference evidence="1 2" key="1">
    <citation type="journal article" date="2016" name="Nat. Commun.">
        <title>Thousands of microbial genomes shed light on interconnected biogeochemical processes in an aquifer system.</title>
        <authorList>
            <person name="Anantharaman K."/>
            <person name="Brown C.T."/>
            <person name="Hug L.A."/>
            <person name="Sharon I."/>
            <person name="Castelle C.J."/>
            <person name="Probst A.J."/>
            <person name="Thomas B.C."/>
            <person name="Singh A."/>
            <person name="Wilkins M.J."/>
            <person name="Karaoz U."/>
            <person name="Brodie E.L."/>
            <person name="Williams K.H."/>
            <person name="Hubbard S.S."/>
            <person name="Banfield J.F."/>
        </authorList>
    </citation>
    <scope>NUCLEOTIDE SEQUENCE [LARGE SCALE GENOMIC DNA]</scope>
</reference>
<proteinExistence type="predicted"/>
<sequence>MKNIIAFIILFFFLLFSFNVVEAKLLPRFRSGGAKRVGFSGGIGSNVRLRGDRQAIIVNFNNLSKASNVMYTLIYQTNGKDEGVSGSLDSSTGNSVARELLFGTCSHGVCRYHANITNMRLEILTTYKSGKRTLRRYKIRV</sequence>
<dbReference type="Proteomes" id="UP000177208">
    <property type="component" value="Unassembled WGS sequence"/>
</dbReference>
<evidence type="ECO:0000313" key="1">
    <source>
        <dbReference type="EMBL" id="OGK16402.1"/>
    </source>
</evidence>
<name>A0A1F7GCV5_9BACT</name>
<evidence type="ECO:0000313" key="2">
    <source>
        <dbReference type="Proteomes" id="UP000177208"/>
    </source>
</evidence>
<dbReference type="AlphaFoldDB" id="A0A1F7GCV5"/>
<organism evidence="1 2">
    <name type="scientific">Candidatus Roizmanbacteria bacterium RIFCSPHIGHO2_01_FULL_39_12c</name>
    <dbReference type="NCBI Taxonomy" id="1802031"/>
    <lineage>
        <taxon>Bacteria</taxon>
        <taxon>Candidatus Roizmaniibacteriota</taxon>
    </lineage>
</organism>
<dbReference type="EMBL" id="MFZG01000023">
    <property type="protein sequence ID" value="OGK16402.1"/>
    <property type="molecule type" value="Genomic_DNA"/>
</dbReference>
<gene>
    <name evidence="1" type="ORF">A2774_03020</name>
</gene>
<protein>
    <submittedName>
        <fullName evidence="1">Uncharacterized protein</fullName>
    </submittedName>
</protein>